<keyword evidence="4" id="KW-0326">Glycosidase</keyword>
<organism evidence="6 7">
    <name type="scientific">Castilleja foliolosa</name>
    <dbReference type="NCBI Taxonomy" id="1961234"/>
    <lineage>
        <taxon>Eukaryota</taxon>
        <taxon>Viridiplantae</taxon>
        <taxon>Streptophyta</taxon>
        <taxon>Embryophyta</taxon>
        <taxon>Tracheophyta</taxon>
        <taxon>Spermatophyta</taxon>
        <taxon>Magnoliopsida</taxon>
        <taxon>eudicotyledons</taxon>
        <taxon>Gunneridae</taxon>
        <taxon>Pentapetalae</taxon>
        <taxon>asterids</taxon>
        <taxon>lamiids</taxon>
        <taxon>Lamiales</taxon>
        <taxon>Orobanchaceae</taxon>
        <taxon>Pedicularideae</taxon>
        <taxon>Castillejinae</taxon>
        <taxon>Castilleja</taxon>
    </lineage>
</organism>
<dbReference type="GO" id="GO:0009821">
    <property type="term" value="P:alkaloid biosynthetic process"/>
    <property type="evidence" value="ECO:0007669"/>
    <property type="project" value="UniProtKB-ARBA"/>
</dbReference>
<dbReference type="PROSITE" id="PS00653">
    <property type="entry name" value="GLYCOSYL_HYDROL_F1_2"/>
    <property type="match status" value="1"/>
</dbReference>
<keyword evidence="7" id="KW-1185">Reference proteome</keyword>
<evidence type="ECO:0000256" key="5">
    <source>
        <dbReference type="RuleBase" id="RU003690"/>
    </source>
</evidence>
<comment type="caution">
    <text evidence="6">The sequence shown here is derived from an EMBL/GenBank/DDBJ whole genome shotgun (WGS) entry which is preliminary data.</text>
</comment>
<keyword evidence="3" id="KW-0378">Hydrolase</keyword>
<sequence length="560" mass="63850">MESGNSLVIATPLTAGAVRNNQNNSNIRRSDFPIGFIFGTGTSAYQVEGAAAVGGKGPSVWDDFTLRTPGRISDGSNGNVACDMYYRYKEDIRTMKNMGFDGYRFSISWPRILPGGRACAGINREGINYYNDLIDTIIANGMKPYVTLFHWDTPYCLEQEYDGFLSKKIVDDFRAYAELCFWEFGDRVKWWTTINEPWTYAVHGYVRGTFPPSKVSSSPARVLSTLPAYRSVQRLDRTVPVTRTYSDVKYDKSDPAKDAYTVARNLLLAHSAAVHSYRTKFQDIQHGQIGIVLNSNWAVPYDKDSDDDKAAATRAVDFMLGWFLEPVLYGRYPQTMIDFVPPENLAHFSNTEIHYLKGSVDYVGLNYYTANYVRYEPNPEGVGYDADQRLLYSSENKDGEEIGEPCGSTWLRIVPWGIYKHLVYMKNTYPDLPPVYITENGCSEINDHTLTSTAACPDPIRTKYHQDHLANILQAINADNMDIRGYFAWSWCDNFEWAEGYTVRFGLTYIDYVNNYTRHPKNSALWFVKFLKGRIKLLSNKRQIDDHANNGGDKRPRLEE</sequence>
<accession>A0ABD3DBT9</accession>
<evidence type="ECO:0000256" key="4">
    <source>
        <dbReference type="ARBA" id="ARBA00023295"/>
    </source>
</evidence>
<keyword evidence="2" id="KW-0017">Alkaloid metabolism</keyword>
<evidence type="ECO:0008006" key="8">
    <source>
        <dbReference type="Google" id="ProtNLM"/>
    </source>
</evidence>
<gene>
    <name evidence="6" type="ORF">CASFOL_017510</name>
</gene>
<evidence type="ECO:0000313" key="7">
    <source>
        <dbReference type="Proteomes" id="UP001632038"/>
    </source>
</evidence>
<name>A0ABD3DBT9_9LAMI</name>
<dbReference type="SUPFAM" id="SSF51445">
    <property type="entry name" value="(Trans)glycosidases"/>
    <property type="match status" value="1"/>
</dbReference>
<evidence type="ECO:0000256" key="1">
    <source>
        <dbReference type="ARBA" id="ARBA00010838"/>
    </source>
</evidence>
<dbReference type="PANTHER" id="PTHR10353">
    <property type="entry name" value="GLYCOSYL HYDROLASE"/>
    <property type="match status" value="1"/>
</dbReference>
<evidence type="ECO:0000256" key="3">
    <source>
        <dbReference type="ARBA" id="ARBA00022801"/>
    </source>
</evidence>
<dbReference type="AlphaFoldDB" id="A0ABD3DBT9"/>
<dbReference type="Pfam" id="PF00232">
    <property type="entry name" value="Glyco_hydro_1"/>
    <property type="match status" value="1"/>
</dbReference>
<evidence type="ECO:0000313" key="6">
    <source>
        <dbReference type="EMBL" id="KAL3639603.1"/>
    </source>
</evidence>
<dbReference type="PRINTS" id="PR00131">
    <property type="entry name" value="GLHYDRLASE1"/>
</dbReference>
<dbReference type="InterPro" id="IPR033132">
    <property type="entry name" value="GH_1_N_CS"/>
</dbReference>
<dbReference type="InterPro" id="IPR001360">
    <property type="entry name" value="Glyco_hydro_1"/>
</dbReference>
<dbReference type="Proteomes" id="UP001632038">
    <property type="component" value="Unassembled WGS sequence"/>
</dbReference>
<dbReference type="GO" id="GO:0008422">
    <property type="term" value="F:beta-glucosidase activity"/>
    <property type="evidence" value="ECO:0007669"/>
    <property type="project" value="UniProtKB-ARBA"/>
</dbReference>
<evidence type="ECO:0000256" key="2">
    <source>
        <dbReference type="ARBA" id="ARBA00022589"/>
    </source>
</evidence>
<dbReference type="EMBL" id="JAVIJP010000018">
    <property type="protein sequence ID" value="KAL3639603.1"/>
    <property type="molecule type" value="Genomic_DNA"/>
</dbReference>
<protein>
    <recommendedName>
        <fullName evidence="8">Beta-glucosidase</fullName>
    </recommendedName>
</protein>
<comment type="similarity">
    <text evidence="1 5">Belongs to the glycosyl hydrolase 1 family.</text>
</comment>
<reference evidence="7" key="1">
    <citation type="journal article" date="2024" name="IScience">
        <title>Strigolactones Initiate the Formation of Haustorium-like Structures in Castilleja.</title>
        <authorList>
            <person name="Buerger M."/>
            <person name="Peterson D."/>
            <person name="Chory J."/>
        </authorList>
    </citation>
    <scope>NUCLEOTIDE SEQUENCE [LARGE SCALE GENOMIC DNA]</scope>
</reference>
<dbReference type="FunFam" id="3.20.20.80:FF:000022">
    <property type="entry name" value="Beta-glucosidase 11"/>
    <property type="match status" value="1"/>
</dbReference>
<proteinExistence type="inferred from homology"/>
<dbReference type="Gene3D" id="3.20.20.80">
    <property type="entry name" value="Glycosidases"/>
    <property type="match status" value="1"/>
</dbReference>
<dbReference type="PANTHER" id="PTHR10353:SF137">
    <property type="entry name" value="MYROSINASE 3-RELATED"/>
    <property type="match status" value="1"/>
</dbReference>
<dbReference type="InterPro" id="IPR017853">
    <property type="entry name" value="GH"/>
</dbReference>